<dbReference type="Proteomes" id="UP000028725">
    <property type="component" value="Unassembled WGS sequence"/>
</dbReference>
<dbReference type="OrthoDB" id="61209at2"/>
<evidence type="ECO:0000313" key="4">
    <source>
        <dbReference type="EMBL" id="KFE66082.1"/>
    </source>
</evidence>
<accession>A0A085WEG9</accession>
<dbReference type="PROSITE" id="PS51257">
    <property type="entry name" value="PROKAR_LIPOPROTEIN"/>
    <property type="match status" value="1"/>
</dbReference>
<dbReference type="RefSeq" id="WP_044192723.1">
    <property type="nucleotide sequence ID" value="NZ_JMCB01000011.1"/>
</dbReference>
<dbReference type="Pfam" id="PF13205">
    <property type="entry name" value="Big_5"/>
    <property type="match status" value="1"/>
</dbReference>
<dbReference type="EMBL" id="JMCB01000011">
    <property type="protein sequence ID" value="KFE66082.1"/>
    <property type="molecule type" value="Genomic_DNA"/>
</dbReference>
<dbReference type="Gene3D" id="2.60.40.1220">
    <property type="match status" value="1"/>
</dbReference>
<dbReference type="AlphaFoldDB" id="A0A085WEG9"/>
<dbReference type="InterPro" id="IPR032812">
    <property type="entry name" value="SbsA_Ig"/>
</dbReference>
<evidence type="ECO:0000313" key="5">
    <source>
        <dbReference type="Proteomes" id="UP000028725"/>
    </source>
</evidence>
<keyword evidence="1 2" id="KW-0732">Signal</keyword>
<comment type="caution">
    <text evidence="4">The sequence shown here is derived from an EMBL/GenBank/DDBJ whole genome shotgun (WGS) entry which is preliminary data.</text>
</comment>
<feature type="chain" id="PRO_5001799778" description="SbsA Ig-like domain-containing protein" evidence="2">
    <location>
        <begin position="24"/>
        <end position="584"/>
    </location>
</feature>
<keyword evidence="5" id="KW-1185">Reference proteome</keyword>
<proteinExistence type="predicted"/>
<reference evidence="4 5" key="1">
    <citation type="submission" date="2014-04" db="EMBL/GenBank/DDBJ databases">
        <title>Genome assembly of Hyalangium minutum DSM 14724.</title>
        <authorList>
            <person name="Sharma G."/>
            <person name="Subramanian S."/>
        </authorList>
    </citation>
    <scope>NUCLEOTIDE SEQUENCE [LARGE SCALE GENOMIC DNA]</scope>
    <source>
        <strain evidence="4 5">DSM 14724</strain>
    </source>
</reference>
<evidence type="ECO:0000256" key="2">
    <source>
        <dbReference type="SAM" id="SignalP"/>
    </source>
</evidence>
<evidence type="ECO:0000259" key="3">
    <source>
        <dbReference type="Pfam" id="PF13205"/>
    </source>
</evidence>
<protein>
    <recommendedName>
        <fullName evidence="3">SbsA Ig-like domain-containing protein</fullName>
    </recommendedName>
</protein>
<gene>
    <name evidence="4" type="ORF">DB31_1147</name>
</gene>
<organism evidence="4 5">
    <name type="scientific">Hyalangium minutum</name>
    <dbReference type="NCBI Taxonomy" id="394096"/>
    <lineage>
        <taxon>Bacteria</taxon>
        <taxon>Pseudomonadati</taxon>
        <taxon>Myxococcota</taxon>
        <taxon>Myxococcia</taxon>
        <taxon>Myxococcales</taxon>
        <taxon>Cystobacterineae</taxon>
        <taxon>Archangiaceae</taxon>
        <taxon>Hyalangium</taxon>
    </lineage>
</organism>
<feature type="domain" description="SbsA Ig-like" evidence="3">
    <location>
        <begin position="128"/>
        <end position="219"/>
    </location>
</feature>
<dbReference type="InterPro" id="IPR014755">
    <property type="entry name" value="Cu-Rt/internalin_Ig-like"/>
</dbReference>
<dbReference type="STRING" id="394096.DB31_1147"/>
<sequence>MLLPHARPLCLVLALSLMVGCGGEDPPAPEPTVVVTFSGPTQVYCTTTPLVLQANVLEGTPDSVKLLKNGAPVADLSEPYQYSFDCSNEAERSYEFIVEATLQGETFRSPAKTVVVDRTRPIVTGPFTNGDTNVRKDAIIRLTFSEPMRTTPVTAASLSLTDSSRVTLNWSQDQKTLTVTPEAPITPPKTLTLSLRASDFQDQAGNALSGSAPTQWQWTVPTFLTEWATPKQGDGATDRAAFALDRSGRPVIAWPALTSATGVTDLYVARSDTSSTTPLGGALRAQPSQTTSVSEVSVAVDNSNRPVVAWLEPVSDEEQVFVRRWNGSSWDELGPVPNPIANSDASGLVLATGDSDEPVVAWQETDTSSVSRVYVYRWNGTAWAAVGAPLEGRAGASAHSPSLAIDKQNRPWVAISESSSDPTFLTAVVVRIWTGTNWGQYNVGLRPNDVPTNATVGRSSLVVNAQGEPACIFELVTSGQTISTYDLYIARSVNNGWATPAYVTGANLIRPSLAYDAQGVLWATWENISSSIPRKIFLERMDLPLESHTLENVSQPVFATGGVGAPALLVLDPASKEARVVRHQ</sequence>
<evidence type="ECO:0000256" key="1">
    <source>
        <dbReference type="ARBA" id="ARBA00022729"/>
    </source>
</evidence>
<feature type="signal peptide" evidence="2">
    <location>
        <begin position="1"/>
        <end position="23"/>
    </location>
</feature>
<name>A0A085WEG9_9BACT</name>